<organism evidence="3 4">
    <name type="scientific">Marinomonas fungiae</name>
    <dbReference type="NCBI Taxonomy" id="1137284"/>
    <lineage>
        <taxon>Bacteria</taxon>
        <taxon>Pseudomonadati</taxon>
        <taxon>Pseudomonadota</taxon>
        <taxon>Gammaproteobacteria</taxon>
        <taxon>Oceanospirillales</taxon>
        <taxon>Oceanospirillaceae</taxon>
        <taxon>Marinomonas</taxon>
    </lineage>
</organism>
<feature type="compositionally biased region" description="Basic and acidic residues" evidence="1">
    <location>
        <begin position="740"/>
        <end position="751"/>
    </location>
</feature>
<dbReference type="STRING" id="1137284.GCA_001418205_01932"/>
<dbReference type="AlphaFoldDB" id="A0A0K6ILV7"/>
<gene>
    <name evidence="3" type="ORF">Ga0061065_105165</name>
</gene>
<keyword evidence="4" id="KW-1185">Reference proteome</keyword>
<evidence type="ECO:0000313" key="3">
    <source>
        <dbReference type="EMBL" id="CUB04073.1"/>
    </source>
</evidence>
<dbReference type="GO" id="GO:0003676">
    <property type="term" value="F:nucleic acid binding"/>
    <property type="evidence" value="ECO:0007669"/>
    <property type="project" value="InterPro"/>
</dbReference>
<dbReference type="GO" id="GO:0015074">
    <property type="term" value="P:DNA integration"/>
    <property type="evidence" value="ECO:0007669"/>
    <property type="project" value="InterPro"/>
</dbReference>
<name>A0A0K6ILV7_9GAMM</name>
<evidence type="ECO:0000259" key="2">
    <source>
        <dbReference type="PROSITE" id="PS50994"/>
    </source>
</evidence>
<protein>
    <submittedName>
        <fullName evidence="3">Mu transposase, C-terminal/Integrase core domain</fullName>
    </submittedName>
</protein>
<dbReference type="PROSITE" id="PS50994">
    <property type="entry name" value="INTEGRASE"/>
    <property type="match status" value="1"/>
</dbReference>
<dbReference type="EMBL" id="CYHG01000005">
    <property type="protein sequence ID" value="CUB04073.1"/>
    <property type="molecule type" value="Genomic_DNA"/>
</dbReference>
<dbReference type="InterPro" id="IPR036397">
    <property type="entry name" value="RNaseH_sf"/>
</dbReference>
<dbReference type="RefSeq" id="WP_055463026.1">
    <property type="nucleotide sequence ID" value="NZ_CYHG01000005.1"/>
</dbReference>
<sequence>MSNVLSSQLEQNAKPVTLLAPIKLYDSFFLADEQDTVYVSQRELKEPMIVVHINEKRGHAFLMNIRGTLKKPIRVEIVDLIDAVESSELQKGETFQSTQSKTPYDQLNDNQKVKASLRLKIIESLVNDLDSVFYSSYRDGAITKVANENNLTKATIYRYLWAYLYSGMKLAALGFGVGEYANSVQPVRVLTKPQGRPSKRSKVTGIETRKIIDSTDIENFKFAIALMEKGGKGAPRTFKAAYDRMVPKKYAEKTVLLDNRQAYISGNEKKIHLKPENERPSFWQFKYWLEQTHGDGLVALRNKIVPHSKRHSDLNGRVGNAYVNVIGPGQRYEIDETPYDEEVLSEYIPGLSLGKPTLYVIRDVYSRYIVGFYLTFGNPSVFEMRNAIYQCLRDRKAWLESIGCADYLPYWIQMGPPETIAVDNAEFNNTLSEPLLKSLGVRVDFGKPRSGNDKPFIESVFTTLKRTKENTSPSHSGESKPEQRSNEARKHALLNRTQLYRDLMRECVHHNTKAINEHFHLEREAILDGVKRIPADIVTWSVNNMKSRMLPILDDRELRLALLPHGEVSVRQKGIYLKGQSQELFYNCPAIRLTGLQDRPHKGASRSKILSCRYDPNDISRIWINYKDEQYEAFIDQKYHRYEGMNQIERDELDALLILNEEEAHQEEANSKASLFANSEAAVKQAKQQIKQSGRISSTAQKVRENRKLENSLTDAPLEIEPNDTSLSDLDSGDNNKNNDSTKKTPWVDRR</sequence>
<dbReference type="SUPFAM" id="SSF53098">
    <property type="entry name" value="Ribonuclease H-like"/>
    <property type="match status" value="1"/>
</dbReference>
<reference evidence="4" key="1">
    <citation type="submission" date="2015-08" db="EMBL/GenBank/DDBJ databases">
        <authorList>
            <person name="Varghese N."/>
        </authorList>
    </citation>
    <scope>NUCLEOTIDE SEQUENCE [LARGE SCALE GENOMIC DNA]</scope>
    <source>
        <strain evidence="4">JCM 18476</strain>
    </source>
</reference>
<feature type="compositionally biased region" description="Low complexity" evidence="1">
    <location>
        <begin position="723"/>
        <end position="739"/>
    </location>
</feature>
<accession>A0A0K6ILV7</accession>
<feature type="compositionally biased region" description="Polar residues" evidence="1">
    <location>
        <begin position="467"/>
        <end position="476"/>
    </location>
</feature>
<feature type="region of interest" description="Disordered" evidence="1">
    <location>
        <begin position="467"/>
        <end position="489"/>
    </location>
</feature>
<evidence type="ECO:0000313" key="4">
    <source>
        <dbReference type="Proteomes" id="UP000182769"/>
    </source>
</evidence>
<feature type="domain" description="Integrase catalytic" evidence="2">
    <location>
        <begin position="324"/>
        <end position="466"/>
    </location>
</feature>
<feature type="region of interest" description="Disordered" evidence="1">
    <location>
        <begin position="688"/>
        <end position="751"/>
    </location>
</feature>
<dbReference type="OrthoDB" id="501284at2"/>
<feature type="compositionally biased region" description="Basic and acidic residues" evidence="1">
    <location>
        <begin position="477"/>
        <end position="489"/>
    </location>
</feature>
<dbReference type="InterPro" id="IPR012337">
    <property type="entry name" value="RNaseH-like_sf"/>
</dbReference>
<evidence type="ECO:0000256" key="1">
    <source>
        <dbReference type="SAM" id="MobiDB-lite"/>
    </source>
</evidence>
<proteinExistence type="predicted"/>
<dbReference type="Proteomes" id="UP000182769">
    <property type="component" value="Unassembled WGS sequence"/>
</dbReference>
<dbReference type="Gene3D" id="3.30.420.10">
    <property type="entry name" value="Ribonuclease H-like superfamily/Ribonuclease H"/>
    <property type="match status" value="1"/>
</dbReference>
<dbReference type="InterPro" id="IPR001584">
    <property type="entry name" value="Integrase_cat-core"/>
</dbReference>